<evidence type="ECO:0000313" key="2">
    <source>
        <dbReference type="EMBL" id="OWZ16974.1"/>
    </source>
</evidence>
<gene>
    <name evidence="2" type="ORF">PHMEG_0009145</name>
</gene>
<dbReference type="AlphaFoldDB" id="A0A225WHT0"/>
<evidence type="ECO:0000313" key="3">
    <source>
        <dbReference type="Proteomes" id="UP000198211"/>
    </source>
</evidence>
<comment type="caution">
    <text evidence="2">The sequence shown here is derived from an EMBL/GenBank/DDBJ whole genome shotgun (WGS) entry which is preliminary data.</text>
</comment>
<proteinExistence type="predicted"/>
<evidence type="ECO:0000256" key="1">
    <source>
        <dbReference type="SAM" id="MobiDB-lite"/>
    </source>
</evidence>
<name>A0A225WHT0_9STRA</name>
<keyword evidence="3" id="KW-1185">Reference proteome</keyword>
<dbReference type="Proteomes" id="UP000198211">
    <property type="component" value="Unassembled WGS sequence"/>
</dbReference>
<feature type="region of interest" description="Disordered" evidence="1">
    <location>
        <begin position="1"/>
        <end position="56"/>
    </location>
</feature>
<protein>
    <submittedName>
        <fullName evidence="2">Uncharacterized protein</fullName>
    </submittedName>
</protein>
<dbReference type="OrthoDB" id="94313at2759"/>
<accession>A0A225WHT0</accession>
<sequence>MVSWGAGNHQEQVALRTGEARSSGGRKDPAISEKTAAMEGREDLQDPNNRTPATRCKRKNLGTKCDEQQEAASTVAIRPFDDPNFSWTTLQDIDRAQEQFRNTMPSKFLAVSGSRKGWYHKGKMWILAKDTSLLQRLMIVAHCGAHGHRRRAAMMEHLSRHFYVDHLRGHIDKFQAACFLGILVSWKGLERIEDSWEPMQSLWKDIRVMPPETYTTKNMIFNHFKLK</sequence>
<organism evidence="2 3">
    <name type="scientific">Phytophthora megakarya</name>
    <dbReference type="NCBI Taxonomy" id="4795"/>
    <lineage>
        <taxon>Eukaryota</taxon>
        <taxon>Sar</taxon>
        <taxon>Stramenopiles</taxon>
        <taxon>Oomycota</taxon>
        <taxon>Peronosporomycetes</taxon>
        <taxon>Peronosporales</taxon>
        <taxon>Peronosporaceae</taxon>
        <taxon>Phytophthora</taxon>
    </lineage>
</organism>
<reference evidence="3" key="1">
    <citation type="submission" date="2017-03" db="EMBL/GenBank/DDBJ databases">
        <title>Phytopthora megakarya and P. palmivora, two closely related causual agents of cacao black pod achieved similar genome size and gene model numbers by different mechanisms.</title>
        <authorList>
            <person name="Ali S."/>
            <person name="Shao J."/>
            <person name="Larry D.J."/>
            <person name="Kronmiller B."/>
            <person name="Shen D."/>
            <person name="Strem M.D."/>
            <person name="Melnick R.L."/>
            <person name="Guiltinan M.J."/>
            <person name="Tyler B.M."/>
            <person name="Meinhardt L.W."/>
            <person name="Bailey B.A."/>
        </authorList>
    </citation>
    <scope>NUCLEOTIDE SEQUENCE [LARGE SCALE GENOMIC DNA]</scope>
    <source>
        <strain evidence="3">zdho120</strain>
    </source>
</reference>
<dbReference type="EMBL" id="NBNE01000834">
    <property type="protein sequence ID" value="OWZ16974.1"/>
    <property type="molecule type" value="Genomic_DNA"/>
</dbReference>